<name>A0A9Q1DRD8_CONCO</name>
<reference evidence="10" key="1">
    <citation type="journal article" date="2023" name="Science">
        <title>Genome structures resolve the early diversification of teleost fishes.</title>
        <authorList>
            <person name="Parey E."/>
            <person name="Louis A."/>
            <person name="Montfort J."/>
            <person name="Bouchez O."/>
            <person name="Roques C."/>
            <person name="Iampietro C."/>
            <person name="Lluch J."/>
            <person name="Castinel A."/>
            <person name="Donnadieu C."/>
            <person name="Desvignes T."/>
            <person name="Floi Bucao C."/>
            <person name="Jouanno E."/>
            <person name="Wen M."/>
            <person name="Mejri S."/>
            <person name="Dirks R."/>
            <person name="Jansen H."/>
            <person name="Henkel C."/>
            <person name="Chen W.J."/>
            <person name="Zahm M."/>
            <person name="Cabau C."/>
            <person name="Klopp C."/>
            <person name="Thompson A.W."/>
            <person name="Robinson-Rechavi M."/>
            <person name="Braasch I."/>
            <person name="Lecointre G."/>
            <person name="Bobe J."/>
            <person name="Postlethwait J.H."/>
            <person name="Berthelot C."/>
            <person name="Roest Crollius H."/>
            <person name="Guiguen Y."/>
        </authorList>
    </citation>
    <scope>NUCLEOTIDE SEQUENCE</scope>
    <source>
        <strain evidence="10">Concon-B</strain>
    </source>
</reference>
<keyword evidence="6" id="KW-0675">Receptor</keyword>
<evidence type="ECO:0000259" key="9">
    <source>
        <dbReference type="PROSITE" id="PS50853"/>
    </source>
</evidence>
<dbReference type="EMBL" id="JAFJMO010000004">
    <property type="protein sequence ID" value="KAJ8279058.1"/>
    <property type="molecule type" value="Genomic_DNA"/>
</dbReference>
<keyword evidence="3" id="KW-0732">Signal</keyword>
<comment type="subcellular location">
    <subcellularLocation>
        <location evidence="1">Membrane</location>
        <topology evidence="1">Single-pass type I membrane protein</topology>
    </subcellularLocation>
</comment>
<accession>A0A9Q1DRD8</accession>
<evidence type="ECO:0000256" key="8">
    <source>
        <dbReference type="SAM" id="Phobius"/>
    </source>
</evidence>
<keyword evidence="7" id="KW-0325">Glycoprotein</keyword>
<feature type="domain" description="Fibronectin type-III" evidence="9">
    <location>
        <begin position="140"/>
        <end position="237"/>
    </location>
</feature>
<dbReference type="InterPro" id="IPR036116">
    <property type="entry name" value="FN3_sf"/>
</dbReference>
<evidence type="ECO:0000256" key="3">
    <source>
        <dbReference type="ARBA" id="ARBA00022729"/>
    </source>
</evidence>
<feature type="transmembrane region" description="Helical" evidence="8">
    <location>
        <begin position="429"/>
        <end position="452"/>
    </location>
</feature>
<dbReference type="PROSITE" id="PS50853">
    <property type="entry name" value="FN3"/>
    <property type="match status" value="2"/>
</dbReference>
<dbReference type="SUPFAM" id="SSF49265">
    <property type="entry name" value="Fibronectin type III"/>
    <property type="match status" value="4"/>
</dbReference>
<keyword evidence="2 8" id="KW-0812">Transmembrane</keyword>
<evidence type="ECO:0000256" key="1">
    <source>
        <dbReference type="ARBA" id="ARBA00004479"/>
    </source>
</evidence>
<keyword evidence="4 8" id="KW-1133">Transmembrane helix</keyword>
<dbReference type="InterPro" id="IPR015152">
    <property type="entry name" value="Growth/epo_recpt_lig-bind"/>
</dbReference>
<dbReference type="Gene3D" id="2.60.40.10">
    <property type="entry name" value="Immunoglobulins"/>
    <property type="match status" value="4"/>
</dbReference>
<evidence type="ECO:0000256" key="4">
    <source>
        <dbReference type="ARBA" id="ARBA00022989"/>
    </source>
</evidence>
<sequence length="643" mass="73336">MDLRLLWWKIYIWTQAQICFGSGVGSVSGSISQLSKKDIVLLAADEDPKCFTRTQYELTCFWEESNNKSYNFFYSIDDEEKLCSLTQQKLENTTVVHVCSFPSEDVYLFIVIDIRVVETSTNITIYHRNISVEDQVLLYPPTNVSLYVTEEAGQLQVTWSMPADWRERVLYELKYSSSSLEQKTEPVKSTKSLVYRLNSVVPGKVCNVQMRVIPDGYGFRGHWSDWSHPTMAMVPQSAGDIDLVCHTSDLHNIQCQWNEQTSGESSNYKLFYKLCPRTSGHWRECTRRETATQCVFPGEESGAICVNIADRGPHARLFYSKPFRMNDSVKTGPPRKLRAETEGGRLCLQWDPPLHDLSRFLMYEIRYCLQGECQWKLVTLQSSETNTCLDFQAGSQYAMQIRAKPDESTYSGFWSDWSSTLKVNVPSNIATVLVACVPFVVFFIPVLLFATFSKHFRKMKQHLWPPVPNLDKVMEGFLTHINQNCQNPSFNIKQCYDDTITSVVEIVSEKETMLSEKIQREPVTKCLSDPESDEGETAEERVEILESSQDYVTLNSESLTPCLWGNEYVYDQRKTLSTGEEVLQMRCHCSSAMTSSFPSSTDIFNQSYLLLSGQPKAPLLKKTAGATNQYTNLESTAQQTPAD</sequence>
<dbReference type="PANTHER" id="PTHR23037:SF34">
    <property type="entry name" value="THROMBOPOIETIN RECEPTOR ISOFORM X1"/>
    <property type="match status" value="1"/>
</dbReference>
<dbReference type="InterPro" id="IPR003961">
    <property type="entry name" value="FN3_dom"/>
</dbReference>
<dbReference type="SMART" id="SM00060">
    <property type="entry name" value="FN3"/>
    <property type="match status" value="2"/>
</dbReference>
<protein>
    <recommendedName>
        <fullName evidence="9">Fibronectin type-III domain-containing protein</fullName>
    </recommendedName>
</protein>
<evidence type="ECO:0000256" key="2">
    <source>
        <dbReference type="ARBA" id="ARBA00022692"/>
    </source>
</evidence>
<evidence type="ECO:0000256" key="5">
    <source>
        <dbReference type="ARBA" id="ARBA00023136"/>
    </source>
</evidence>
<feature type="domain" description="Fibronectin type-III" evidence="9">
    <location>
        <begin position="333"/>
        <end position="426"/>
    </location>
</feature>
<evidence type="ECO:0000256" key="6">
    <source>
        <dbReference type="ARBA" id="ARBA00023170"/>
    </source>
</evidence>
<dbReference type="CDD" id="cd00063">
    <property type="entry name" value="FN3"/>
    <property type="match status" value="1"/>
</dbReference>
<dbReference type="GO" id="GO:0004896">
    <property type="term" value="F:cytokine receptor activity"/>
    <property type="evidence" value="ECO:0007669"/>
    <property type="project" value="TreeGrafter"/>
</dbReference>
<comment type="caution">
    <text evidence="10">The sequence shown here is derived from an EMBL/GenBank/DDBJ whole genome shotgun (WGS) entry which is preliminary data.</text>
</comment>
<dbReference type="OrthoDB" id="8608526at2759"/>
<evidence type="ECO:0000313" key="11">
    <source>
        <dbReference type="Proteomes" id="UP001152803"/>
    </source>
</evidence>
<keyword evidence="11" id="KW-1185">Reference proteome</keyword>
<keyword evidence="5 8" id="KW-0472">Membrane</keyword>
<dbReference type="GO" id="GO:0009897">
    <property type="term" value="C:external side of plasma membrane"/>
    <property type="evidence" value="ECO:0007669"/>
    <property type="project" value="TreeGrafter"/>
</dbReference>
<dbReference type="Pfam" id="PF09067">
    <property type="entry name" value="EpoR_lig-bind"/>
    <property type="match status" value="1"/>
</dbReference>
<dbReference type="PANTHER" id="PTHR23037">
    <property type="entry name" value="CYTOKINE RECEPTOR"/>
    <property type="match status" value="1"/>
</dbReference>
<dbReference type="InterPro" id="IPR013783">
    <property type="entry name" value="Ig-like_fold"/>
</dbReference>
<evidence type="ECO:0000313" key="10">
    <source>
        <dbReference type="EMBL" id="KAJ8279058.1"/>
    </source>
</evidence>
<evidence type="ECO:0000256" key="7">
    <source>
        <dbReference type="ARBA" id="ARBA00023180"/>
    </source>
</evidence>
<gene>
    <name evidence="10" type="ORF">COCON_G00061240</name>
</gene>
<dbReference type="AlphaFoldDB" id="A0A9Q1DRD8"/>
<dbReference type="Proteomes" id="UP001152803">
    <property type="component" value="Unassembled WGS sequence"/>
</dbReference>
<proteinExistence type="predicted"/>
<organism evidence="10 11">
    <name type="scientific">Conger conger</name>
    <name type="common">Conger eel</name>
    <name type="synonym">Muraena conger</name>
    <dbReference type="NCBI Taxonomy" id="82655"/>
    <lineage>
        <taxon>Eukaryota</taxon>
        <taxon>Metazoa</taxon>
        <taxon>Chordata</taxon>
        <taxon>Craniata</taxon>
        <taxon>Vertebrata</taxon>
        <taxon>Euteleostomi</taxon>
        <taxon>Actinopterygii</taxon>
        <taxon>Neopterygii</taxon>
        <taxon>Teleostei</taxon>
        <taxon>Anguilliformes</taxon>
        <taxon>Congridae</taxon>
        <taxon>Conger</taxon>
    </lineage>
</organism>